<evidence type="ECO:0000313" key="3">
    <source>
        <dbReference type="Proteomes" id="UP000653644"/>
    </source>
</evidence>
<gene>
    <name evidence="2" type="ORF">GCM10010345_67230</name>
</gene>
<accession>A0ABQ3D4Y3</accession>
<dbReference type="EMBL" id="BMVN01000032">
    <property type="protein sequence ID" value="GHA53023.1"/>
    <property type="molecule type" value="Genomic_DNA"/>
</dbReference>
<comment type="caution">
    <text evidence="2">The sequence shown here is derived from an EMBL/GenBank/DDBJ whole genome shotgun (WGS) entry which is preliminary data.</text>
</comment>
<evidence type="ECO:0008006" key="4">
    <source>
        <dbReference type="Google" id="ProtNLM"/>
    </source>
</evidence>
<feature type="signal peptide" evidence="1">
    <location>
        <begin position="1"/>
        <end position="31"/>
    </location>
</feature>
<dbReference type="RefSeq" id="WP_189892260.1">
    <property type="nucleotide sequence ID" value="NZ_BMVN01000032.1"/>
</dbReference>
<proteinExistence type="predicted"/>
<feature type="chain" id="PRO_5047164116" description="Peptidase inhibitor family I36" evidence="1">
    <location>
        <begin position="32"/>
        <end position="116"/>
    </location>
</feature>
<dbReference type="Proteomes" id="UP000653644">
    <property type="component" value="Unassembled WGS sequence"/>
</dbReference>
<sequence>MRSLKRNIASAAVAAGAVALAVGLSSSPAFAVDPGTPGYVTFWQGGFTGPTLEYSPSQVGTSCVTLPFSVQSDLNNSYQTVLVYSGTGCTGSTLTLPAGDLHSFGGFVGKSFRFAS</sequence>
<evidence type="ECO:0000256" key="1">
    <source>
        <dbReference type="SAM" id="SignalP"/>
    </source>
</evidence>
<evidence type="ECO:0000313" key="2">
    <source>
        <dbReference type="EMBL" id="GHA53023.1"/>
    </source>
</evidence>
<protein>
    <recommendedName>
        <fullName evidence="4">Peptidase inhibitor family I36</fullName>
    </recommendedName>
</protein>
<organism evidence="2 3">
    <name type="scientific">Streptomyces canarius</name>
    <dbReference type="NCBI Taxonomy" id="285453"/>
    <lineage>
        <taxon>Bacteria</taxon>
        <taxon>Bacillati</taxon>
        <taxon>Actinomycetota</taxon>
        <taxon>Actinomycetes</taxon>
        <taxon>Kitasatosporales</taxon>
        <taxon>Streptomycetaceae</taxon>
        <taxon>Streptomyces</taxon>
    </lineage>
</organism>
<reference evidence="3" key="1">
    <citation type="journal article" date="2019" name="Int. J. Syst. Evol. Microbiol.">
        <title>The Global Catalogue of Microorganisms (GCM) 10K type strain sequencing project: providing services to taxonomists for standard genome sequencing and annotation.</title>
        <authorList>
            <consortium name="The Broad Institute Genomics Platform"/>
            <consortium name="The Broad Institute Genome Sequencing Center for Infectious Disease"/>
            <person name="Wu L."/>
            <person name="Ma J."/>
        </authorList>
    </citation>
    <scope>NUCLEOTIDE SEQUENCE [LARGE SCALE GENOMIC DNA]</scope>
    <source>
        <strain evidence="3">JCM 4733</strain>
    </source>
</reference>
<name>A0ABQ3D4Y3_9ACTN</name>
<keyword evidence="3" id="KW-1185">Reference proteome</keyword>
<keyword evidence="1" id="KW-0732">Signal</keyword>